<organism evidence="1 2">
    <name type="scientific">Acidithiobacillus caldus</name>
    <dbReference type="NCBI Taxonomy" id="33059"/>
    <lineage>
        <taxon>Bacteria</taxon>
        <taxon>Pseudomonadati</taxon>
        <taxon>Pseudomonadota</taxon>
        <taxon>Acidithiobacillia</taxon>
        <taxon>Acidithiobacillales</taxon>
        <taxon>Acidithiobacillaceae</taxon>
        <taxon>Acidithiobacillus</taxon>
    </lineage>
</organism>
<dbReference type="EMBL" id="LZYE01000074">
    <property type="protein sequence ID" value="OFC37588.1"/>
    <property type="molecule type" value="Genomic_DNA"/>
</dbReference>
<evidence type="ECO:0000313" key="2">
    <source>
        <dbReference type="Proteomes" id="UP000175616"/>
    </source>
</evidence>
<name>A0A1E7YPN4_9PROT</name>
<dbReference type="AlphaFoldDB" id="A0A1E7YPN4"/>
<proteinExistence type="predicted"/>
<comment type="caution">
    <text evidence="1">The sequence shown here is derived from an EMBL/GenBank/DDBJ whole genome shotgun (WGS) entry which is preliminary data.</text>
</comment>
<dbReference type="Proteomes" id="UP000175616">
    <property type="component" value="Unassembled WGS sequence"/>
</dbReference>
<evidence type="ECO:0000313" key="1">
    <source>
        <dbReference type="EMBL" id="OFC37588.1"/>
    </source>
</evidence>
<evidence type="ECO:0008006" key="3">
    <source>
        <dbReference type="Google" id="ProtNLM"/>
    </source>
</evidence>
<gene>
    <name evidence="1" type="ORF">BAE27_03860</name>
</gene>
<reference evidence="1 2" key="1">
    <citation type="submission" date="2016-06" db="EMBL/GenBank/DDBJ databases">
        <title>Gene turnover analysis identifies the evolutionary adaptation of the extremophile Acidithiobacillus caldus.</title>
        <authorList>
            <person name="Zhang X."/>
        </authorList>
    </citation>
    <scope>NUCLEOTIDE SEQUENCE [LARGE SCALE GENOMIC DNA]</scope>
    <source>
        <strain evidence="1 2">DX</strain>
    </source>
</reference>
<sequence>MHVSTVMRLVNAAYALDRTLEQSLREIDRRALNALVLVKRHGTVLAGYGVIAQAFREQANSLKAAATDMRAILPRLIAVQMRAVQHQYYLASMNLEVLSSCGRNCCAGLTQSRDQWRSRVRKDEEEAHEILLQLLRSVEVLEARVAEQEYVVINARIEAALSESVGAPLNRVSADMGQAIQTVSIGIRQFHTILGGVLS</sequence>
<accession>A0A1E7YPN4</accession>
<dbReference type="RefSeq" id="WP_038472130.1">
    <property type="nucleotide sequence ID" value="NZ_JAAOMI010000294.1"/>
</dbReference>
<protein>
    <recommendedName>
        <fullName evidence="3">Chemotaxis protein</fullName>
    </recommendedName>
</protein>